<reference evidence="1" key="3">
    <citation type="submission" date="2025-09" db="UniProtKB">
        <authorList>
            <consortium name="Ensembl"/>
        </authorList>
    </citation>
    <scope>IDENTIFICATION</scope>
</reference>
<proteinExistence type="predicted"/>
<reference evidence="1" key="2">
    <citation type="submission" date="2025-08" db="UniProtKB">
        <authorList>
            <consortium name="Ensembl"/>
        </authorList>
    </citation>
    <scope>IDENTIFICATION</scope>
</reference>
<dbReference type="PANTHER" id="PTHR34400:SF4">
    <property type="entry name" value="MEMBRANE PROTEIN"/>
    <property type="match status" value="1"/>
</dbReference>
<dbReference type="Proteomes" id="UP000007875">
    <property type="component" value="Unassembled WGS sequence"/>
</dbReference>
<protein>
    <submittedName>
        <fullName evidence="1">Uncharacterized protein</fullName>
    </submittedName>
</protein>
<sequence>MEVVYEGEGGSPCAPYITDIAESAKHKTPRTEKRTSPYMEKSHYIKFREMAHGRKIIPISKVEPQWPYDTCMPFSSVCGNQNKTGTYFCYLGESISVTETSSGVWPIAKKKKLPTNLFAYSANTRFNRVYTSLLHCLEISMNGNPRKMSTCMGKMYEMQSAGKVAVTTPLYKGGDPNEGPNLTPMWMYLRDWFKGEGIPTFTTSGHSRPQFC</sequence>
<evidence type="ECO:0000313" key="1">
    <source>
        <dbReference type="Ensembl" id="ENSCSAVP00000011429.1"/>
    </source>
</evidence>
<name>H2Z1G7_CIOSA</name>
<reference evidence="2" key="1">
    <citation type="submission" date="2003-08" db="EMBL/GenBank/DDBJ databases">
        <authorList>
            <person name="Birren B."/>
            <person name="Nusbaum C."/>
            <person name="Abebe A."/>
            <person name="Abouelleil A."/>
            <person name="Adekoya E."/>
            <person name="Ait-zahra M."/>
            <person name="Allen N."/>
            <person name="Allen T."/>
            <person name="An P."/>
            <person name="Anderson M."/>
            <person name="Anderson S."/>
            <person name="Arachchi H."/>
            <person name="Armbruster J."/>
            <person name="Bachantsang P."/>
            <person name="Baldwin J."/>
            <person name="Barry A."/>
            <person name="Bayul T."/>
            <person name="Blitshsteyn B."/>
            <person name="Bloom T."/>
            <person name="Blye J."/>
            <person name="Boguslavskiy L."/>
            <person name="Borowsky M."/>
            <person name="Boukhgalter B."/>
            <person name="Brunache A."/>
            <person name="Butler J."/>
            <person name="Calixte N."/>
            <person name="Calvo S."/>
            <person name="Camarata J."/>
            <person name="Campo K."/>
            <person name="Chang J."/>
            <person name="Cheshatsang Y."/>
            <person name="Citroen M."/>
            <person name="Collymore A."/>
            <person name="Considine T."/>
            <person name="Cook A."/>
            <person name="Cooke P."/>
            <person name="Corum B."/>
            <person name="Cuomo C."/>
            <person name="David R."/>
            <person name="Dawoe T."/>
            <person name="Degray S."/>
            <person name="Dodge S."/>
            <person name="Dooley K."/>
            <person name="Dorje P."/>
            <person name="Dorjee K."/>
            <person name="Dorris L."/>
            <person name="Duffey N."/>
            <person name="Dupes A."/>
            <person name="Elkins T."/>
            <person name="Engels R."/>
            <person name="Erickson J."/>
            <person name="Farina A."/>
            <person name="Faro S."/>
            <person name="Ferreira P."/>
            <person name="Fischer H."/>
            <person name="Fitzgerald M."/>
            <person name="Foley K."/>
            <person name="Gage D."/>
            <person name="Galagan J."/>
            <person name="Gearin G."/>
            <person name="Gnerre S."/>
            <person name="Gnirke A."/>
            <person name="Goyette A."/>
            <person name="Graham J."/>
            <person name="Grandbois E."/>
            <person name="Gyaltsen K."/>
            <person name="Hafez N."/>
            <person name="Hagopian D."/>
            <person name="Hagos B."/>
            <person name="Hall J."/>
            <person name="Hatcher B."/>
            <person name="Heller A."/>
            <person name="Higgins H."/>
            <person name="Honan T."/>
            <person name="Horn A."/>
            <person name="Houde N."/>
            <person name="Hughes L."/>
            <person name="Hulme W."/>
            <person name="Husby E."/>
            <person name="Iliev I."/>
            <person name="Jaffe D."/>
            <person name="Jones C."/>
            <person name="Kamal M."/>
            <person name="Kamat A."/>
            <person name="Kamvysselis M."/>
            <person name="Karlsson E."/>
            <person name="Kells C."/>
            <person name="Kieu A."/>
            <person name="Kisner P."/>
            <person name="Kodira C."/>
            <person name="Kulbokas E."/>
            <person name="Labutti K."/>
            <person name="Lama D."/>
            <person name="Landers T."/>
            <person name="Leger J."/>
            <person name="Levine S."/>
            <person name="Lewis D."/>
            <person name="Lewis T."/>
            <person name="Lindblad-toh K."/>
            <person name="Liu X."/>
            <person name="Lokyitsang T."/>
            <person name="Lokyitsang Y."/>
            <person name="Lucien O."/>
            <person name="Lui A."/>
            <person name="Ma L.J."/>
            <person name="Mabbitt R."/>
            <person name="Macdonald J."/>
            <person name="Maclean C."/>
            <person name="Major J."/>
            <person name="Manning J."/>
            <person name="Marabella R."/>
            <person name="Maru K."/>
            <person name="Matthews C."/>
            <person name="Mauceli E."/>
            <person name="Mccarthy M."/>
            <person name="Mcdonough S."/>
            <person name="Mcghee T."/>
            <person name="Meldrim J."/>
            <person name="Meneus L."/>
            <person name="Mesirov J."/>
            <person name="Mihalev A."/>
            <person name="Mihova T."/>
            <person name="Mikkelsen T."/>
            <person name="Mlenga V."/>
            <person name="Moru K."/>
            <person name="Mozes J."/>
            <person name="Mulrain L."/>
            <person name="Munson G."/>
            <person name="Naylor J."/>
            <person name="Newes C."/>
            <person name="Nguyen C."/>
            <person name="Nguyen N."/>
            <person name="Nguyen T."/>
            <person name="Nicol R."/>
            <person name="Nielsen C."/>
            <person name="Nizzari M."/>
            <person name="Norbu C."/>
            <person name="Norbu N."/>
            <person name="O'donnell P."/>
            <person name="Okoawo O."/>
            <person name="O'leary S."/>
            <person name="Omotosho B."/>
            <person name="O'neill K."/>
            <person name="Osman S."/>
            <person name="Parker S."/>
            <person name="Perrin D."/>
            <person name="Phunkhang P."/>
            <person name="Piqani B."/>
            <person name="Purcell S."/>
            <person name="Rachupka T."/>
            <person name="Ramasamy U."/>
            <person name="Rameau R."/>
            <person name="Ray V."/>
            <person name="Raymond C."/>
            <person name="Retta R."/>
            <person name="Richardson S."/>
            <person name="Rise C."/>
            <person name="Rodriguez J."/>
            <person name="Rogers J."/>
            <person name="Rogov P."/>
            <person name="Rutman M."/>
            <person name="Schupbach R."/>
            <person name="Seaman C."/>
            <person name="Settipalli S."/>
            <person name="Sharpe T."/>
            <person name="Sheridan J."/>
            <person name="Sherpa N."/>
            <person name="Shi J."/>
            <person name="Smirnov S."/>
            <person name="Smith C."/>
            <person name="Sougnez C."/>
            <person name="Spencer B."/>
            <person name="Stalker J."/>
            <person name="Stange-thomann N."/>
            <person name="Stavropoulos S."/>
            <person name="Stetson K."/>
            <person name="Stone C."/>
            <person name="Stone S."/>
            <person name="Stubbs M."/>
            <person name="Talamas J."/>
            <person name="Tchuinga P."/>
            <person name="Tenzing P."/>
            <person name="Tesfaye S."/>
            <person name="Theodore J."/>
            <person name="Thoulutsang Y."/>
            <person name="Topham K."/>
            <person name="Towey S."/>
            <person name="Tsamla T."/>
            <person name="Tsomo N."/>
            <person name="Vallee D."/>
            <person name="Vassiliev H."/>
            <person name="Venkataraman V."/>
            <person name="Vinson J."/>
            <person name="Vo A."/>
            <person name="Wade C."/>
            <person name="Wang S."/>
            <person name="Wangchuk T."/>
            <person name="Wangdi T."/>
            <person name="Whittaker C."/>
            <person name="Wilkinson J."/>
            <person name="Wu Y."/>
            <person name="Wyman D."/>
            <person name="Yadav S."/>
            <person name="Yang S."/>
            <person name="Yang X."/>
            <person name="Yeager S."/>
            <person name="Yee E."/>
            <person name="Young G."/>
            <person name="Zainoun J."/>
            <person name="Zembeck L."/>
            <person name="Zimmer A."/>
            <person name="Zody M."/>
            <person name="Lander E."/>
        </authorList>
    </citation>
    <scope>NUCLEOTIDE SEQUENCE [LARGE SCALE GENOMIC DNA]</scope>
</reference>
<dbReference type="AlphaFoldDB" id="H2Z1G7"/>
<evidence type="ECO:0000313" key="2">
    <source>
        <dbReference type="Proteomes" id="UP000007875"/>
    </source>
</evidence>
<dbReference type="Ensembl" id="ENSCSAVT00000011562.1">
    <property type="protein sequence ID" value="ENSCSAVP00000011429.1"/>
    <property type="gene ID" value="ENSCSAVG00000006691.1"/>
</dbReference>
<dbReference type="InParanoid" id="H2Z1G7"/>
<accession>H2Z1G7</accession>
<keyword evidence="2" id="KW-1185">Reference proteome</keyword>
<dbReference type="HOGENOM" id="CLU_107623_0_0_1"/>
<organism evidence="1 2">
    <name type="scientific">Ciona savignyi</name>
    <name type="common">Pacific transparent sea squirt</name>
    <dbReference type="NCBI Taxonomy" id="51511"/>
    <lineage>
        <taxon>Eukaryota</taxon>
        <taxon>Metazoa</taxon>
        <taxon>Chordata</taxon>
        <taxon>Tunicata</taxon>
        <taxon>Ascidiacea</taxon>
        <taxon>Phlebobranchia</taxon>
        <taxon>Cionidae</taxon>
        <taxon>Ciona</taxon>
    </lineage>
</organism>
<dbReference type="GeneTree" id="ENSGT00660000096156"/>
<dbReference type="PANTHER" id="PTHR34400">
    <property type="match status" value="1"/>
</dbReference>
<dbReference type="OMA" id="IKFREMA"/>